<name>A0EA74_PARTE</name>
<evidence type="ECO:0000313" key="8">
    <source>
        <dbReference type="Proteomes" id="UP000000600"/>
    </source>
</evidence>
<feature type="coiled-coil region" evidence="4">
    <location>
        <begin position="1403"/>
        <end position="1444"/>
    </location>
</feature>
<dbReference type="PANTHER" id="PTHR22796">
    <property type="entry name" value="URG4-RELATED"/>
    <property type="match status" value="1"/>
</dbReference>
<dbReference type="InterPro" id="IPR006073">
    <property type="entry name" value="GTP-bd"/>
</dbReference>
<dbReference type="KEGG" id="ptm:GSPATT00024923001"/>
<dbReference type="InterPro" id="IPR027417">
    <property type="entry name" value="P-loop_NTPase"/>
</dbReference>
<dbReference type="Pfam" id="PF01926">
    <property type="entry name" value="MMR_HSR1"/>
    <property type="match status" value="1"/>
</dbReference>
<protein>
    <recommendedName>
        <fullName evidence="9">VWFA domain-containing protein</fullName>
    </recommendedName>
</protein>
<dbReference type="InterPro" id="IPR030383">
    <property type="entry name" value="G_VLIG_dom"/>
</dbReference>
<evidence type="ECO:0000256" key="2">
    <source>
        <dbReference type="ARBA" id="ARBA00022525"/>
    </source>
</evidence>
<evidence type="ECO:0000256" key="1">
    <source>
        <dbReference type="ARBA" id="ARBA00004613"/>
    </source>
</evidence>
<keyword evidence="2" id="KW-0964">Secreted</keyword>
<proteinExistence type="predicted"/>
<dbReference type="Gene3D" id="3.40.50.410">
    <property type="entry name" value="von Willebrand factor, type A domain"/>
    <property type="match status" value="1"/>
</dbReference>
<dbReference type="eggNOG" id="ENOG502QUF5">
    <property type="taxonomic scope" value="Eukaryota"/>
</dbReference>
<dbReference type="PROSITE" id="PS50234">
    <property type="entry name" value="VWFA"/>
    <property type="match status" value="1"/>
</dbReference>
<dbReference type="InParanoid" id="A0EA74"/>
<dbReference type="CDD" id="cd00198">
    <property type="entry name" value="vWFA"/>
    <property type="match status" value="1"/>
</dbReference>
<keyword evidence="4" id="KW-0175">Coiled coil</keyword>
<dbReference type="GeneID" id="5045373"/>
<gene>
    <name evidence="7" type="ORF">GSPATT00024923001</name>
</gene>
<evidence type="ECO:0000256" key="4">
    <source>
        <dbReference type="SAM" id="Coils"/>
    </source>
</evidence>
<dbReference type="Gene3D" id="3.40.50.300">
    <property type="entry name" value="P-loop containing nucleotide triphosphate hydrolases"/>
    <property type="match status" value="1"/>
</dbReference>
<dbReference type="GO" id="GO:0005525">
    <property type="term" value="F:GTP binding"/>
    <property type="evidence" value="ECO:0007669"/>
    <property type="project" value="InterPro"/>
</dbReference>
<dbReference type="SUPFAM" id="SSF52540">
    <property type="entry name" value="P-loop containing nucleoside triphosphate hydrolases"/>
    <property type="match status" value="1"/>
</dbReference>
<keyword evidence="3" id="KW-0732">Signal</keyword>
<dbReference type="HOGENOM" id="CLU_230294_0_0_1"/>
<feature type="domain" description="VWFA" evidence="5">
    <location>
        <begin position="1858"/>
        <end position="2072"/>
    </location>
</feature>
<reference evidence="7 8" key="1">
    <citation type="journal article" date="2006" name="Nature">
        <title>Global trends of whole-genome duplications revealed by the ciliate Paramecium tetraurelia.</title>
        <authorList>
            <consortium name="Genoscope"/>
            <person name="Aury J.-M."/>
            <person name="Jaillon O."/>
            <person name="Duret L."/>
            <person name="Noel B."/>
            <person name="Jubin C."/>
            <person name="Porcel B.M."/>
            <person name="Segurens B."/>
            <person name="Daubin V."/>
            <person name="Anthouard V."/>
            <person name="Aiach N."/>
            <person name="Arnaiz O."/>
            <person name="Billaut A."/>
            <person name="Beisson J."/>
            <person name="Blanc I."/>
            <person name="Bouhouche K."/>
            <person name="Camara F."/>
            <person name="Duharcourt S."/>
            <person name="Guigo R."/>
            <person name="Gogendeau D."/>
            <person name="Katinka M."/>
            <person name="Keller A.-M."/>
            <person name="Kissmehl R."/>
            <person name="Klotz C."/>
            <person name="Koll F."/>
            <person name="Le Moue A."/>
            <person name="Lepere C."/>
            <person name="Malinsky S."/>
            <person name="Nowacki M."/>
            <person name="Nowak J.K."/>
            <person name="Plattner H."/>
            <person name="Poulain J."/>
            <person name="Ruiz F."/>
            <person name="Serrano V."/>
            <person name="Zagulski M."/>
            <person name="Dessen P."/>
            <person name="Betermier M."/>
            <person name="Weissenbach J."/>
            <person name="Scarpelli C."/>
            <person name="Schachter V."/>
            <person name="Sperling L."/>
            <person name="Meyer E."/>
            <person name="Cohen J."/>
            <person name="Wincker P."/>
        </authorList>
    </citation>
    <scope>NUCLEOTIDE SEQUENCE [LARGE SCALE GENOMIC DNA]</scope>
    <source>
        <strain evidence="7 8">Stock d4-2</strain>
    </source>
</reference>
<evidence type="ECO:0000256" key="3">
    <source>
        <dbReference type="ARBA" id="ARBA00022729"/>
    </source>
</evidence>
<evidence type="ECO:0000259" key="5">
    <source>
        <dbReference type="PROSITE" id="PS50234"/>
    </source>
</evidence>
<dbReference type="OMA" id="VCKYLTH"/>
<dbReference type="STRING" id="5888.A0EA74"/>
<dbReference type="InterPro" id="IPR056861">
    <property type="entry name" value="HMCN1-like_VWA"/>
</dbReference>
<dbReference type="OrthoDB" id="3214109at2759"/>
<dbReference type="PANTHER" id="PTHR22796:SF1">
    <property type="entry name" value="VWFA DOMAIN-CONTAINING PROTEIN"/>
    <property type="match status" value="1"/>
</dbReference>
<evidence type="ECO:0000313" key="7">
    <source>
        <dbReference type="EMBL" id="CAK92191.1"/>
    </source>
</evidence>
<accession>A0EA74</accession>
<comment type="subcellular location">
    <subcellularLocation>
        <location evidence="1">Secreted</location>
    </subcellularLocation>
</comment>
<keyword evidence="8" id="KW-1185">Reference proteome</keyword>
<feature type="coiled-coil region" evidence="4">
    <location>
        <begin position="1133"/>
        <end position="1165"/>
    </location>
</feature>
<sequence>MNSIQENIQISLLYLIKTDNAQDLQLDKIDFLNKPSYCNIIKEGQLVQIKGYFGSHKEIEIEIEQEINNKVNLFPYLNLSERGILITIAFKNQLLFCLILSETFFITKPINEKAIEIVLFRILQDLTDNIKFCLSDTILNQNWYKGELIPFSTQMLQRNDYNFNDEQNRGVLQYGCQWKLSKDILNRNILKSQTQSPKLFALQYIHFRENEEKEFYLSYDIFAHKLLEQIQTTQNYSIAQLIKCFQIEYQSNNLYGILQELSNKLEKQMNENIQNIFKKQKLNYALTFIQQFAQNKPLHVGGDLKQTIETYKKKMKSIAEDLKKQEYYKVQKVSLIVKRPNDNQSELVDCIMQNDIQTIILNSGFFQLQAKDEFFIIDIFNTKEKFMIYIIRINNSQTQIFLQMHKAKQPNRLISFDYKDSCRSVYFYDYYRGQLYIFNFKNKFVHQILISETGKLKSSQCICIQQENNNFFIIEQVAYLSDCDKFIVLSKDGVFKQQEQNQGFEKVKCIQQIKNEISQTEFTPSIRPDCSYNQIHTCPSGKYFYLANDYCCDRYDSNCQKIESVEIEGSIKIFADQSDVIILGKLKHEDQNEKQAKIISNLVIQKKFHKSQNNEQKIIGNPALDIVKGSFIKFGPNSQFLFKEKKRAINLYVNQEYCDKLDTYLDKMSIDGVNLNSSKFQGAELICDKIKNIIYSRVPLQLCTIENSKLIPLIDGFRYETQTQTKTSVDQKVKQLHLGFLEEHLSDCNKKIFVVGIIGKQSSGKSYLLNRVFGTRFSVSSARCTDGIWGSVAYIEDQIFLILDCEGLFNGARTDKEEIKMLAFLTAICDITILNSDLTLSRHLDDLFKNLVEASKQLNDQDLFKGILYFVLRDVSSNDNSGAEQVLLKNLDRLRQTGSEEIVFLKRLFQNQFSVEKLFNYETKQFDEQLIAVRKYFLDSSVKSNCWNGIKLIQMMKILLCQLEISDNTNASLIELQIRIEKIFDQSKEQWYQFTSDEVKCENLKLDQNKYQFQKCSEIQHILYNKDLLNLLYEDLEIKDSIQTHNKNLGEVQSQLNTLFEFRKEQIMLRTQQEISSIDNQEVQIMIKNNISMLQSFFMDQMKMYEFCFEKCKYCHLHCKHFKNHIEISTKLNDYIANEIKNIENQQKNLKIKIQDQEKEKLENIQKIAQSISEAQNLLYGLTIQSEINEIKQKKECTKTELMNYDFYNKEEDCINLSQFEIHNYKFEQPTTITLDEIQTIKVEITQRITKLKIIQTQTIESFKKKYSDLEYQVKDYSIKLKELSEIEINIQQSKLDSEVSEIQRRQEEFDNKLINIKQKQHINEQNLKVVREQQQQLNQDKQNVSNKNIEIDQQINKLTSQLEQINSFCKHLNQYHILCESLKEKSTQMQNWKDLQQQKLLETQEEKEIQQVLNKIEQLEKKVNDLKQNKEQLLIEVKSFQQYEIALKLINFKDIQRKLLDSNLFVHYCQRESHKCDQVCQVCPDQICDNKAGHYENQEHLCMKQDHRCKDTCEIPLCSNTCMKSFKHNSKHNCLSDHPCKEKCQYCAKDCKQDNSEGHYTNHNYLDIYCTHNCQLCPRKCCQPHDHSFLKENHLCGNIHFCQELCQEEGICKIEYDIQQVIWKNQSSEFPYTKYVAKDSGKKKCQQLIPANQKWHAGNHLCKDKTEKQFHYCNQQCPECNTYCDLQYNHSGPHSSDRHRNKENQIFTIQEGIQVNVLIQDLKDSTIRKYNLGESSAPETCDQSCKRRGRAHFHLVKCEGPKKIAKHSYEKYVGFEHIKFDEVLCEEFWKLNNWFHPIYNELETIQGCNYYCPICEYEKGPKSFCNQAAWHTQKDDIKSHSFSCMERHVENQIQGINVAFVIDSTGSMQHLIKMCINTIKDIMEQANAKKTVYRDKLEIKFAAVSYKDHKFPYNKDQNIIEVQRFTSDEVILQFLDKLQVDGGGDAPEAVLDGLNASSGLKWDQNYEKLLFLIADAPPHGKAYNNFKDNYPEGCPCGLKQDIILNALSDMKVQLKIVKLNQSVDLMNSEFKKDFSDLTIFSHDKKDEDNSFSIIVDDVCKYLTHTEITSYVCKYLTHTEITYQMEK</sequence>
<feature type="domain" description="VLIG-type G" evidence="6">
    <location>
        <begin position="749"/>
        <end position="787"/>
    </location>
</feature>
<evidence type="ECO:0008006" key="9">
    <source>
        <dbReference type="Google" id="ProtNLM"/>
    </source>
</evidence>
<feature type="coiled-coil region" evidence="4">
    <location>
        <begin position="1300"/>
        <end position="1362"/>
    </location>
</feature>
<dbReference type="PROSITE" id="PS51717">
    <property type="entry name" value="G_VLIG"/>
    <property type="match status" value="1"/>
</dbReference>
<evidence type="ECO:0000259" key="6">
    <source>
        <dbReference type="PROSITE" id="PS51717"/>
    </source>
</evidence>
<dbReference type="InterPro" id="IPR036465">
    <property type="entry name" value="vWFA_dom_sf"/>
</dbReference>
<dbReference type="EMBL" id="CT868666">
    <property type="protein sequence ID" value="CAK92191.1"/>
    <property type="molecule type" value="Genomic_DNA"/>
</dbReference>
<dbReference type="InterPro" id="IPR002035">
    <property type="entry name" value="VWF_A"/>
</dbReference>
<dbReference type="RefSeq" id="XP_001459588.1">
    <property type="nucleotide sequence ID" value="XM_001459551.1"/>
</dbReference>
<dbReference type="Proteomes" id="UP000000600">
    <property type="component" value="Unassembled WGS sequence"/>
</dbReference>
<dbReference type="Pfam" id="PF25106">
    <property type="entry name" value="VWA_4"/>
    <property type="match status" value="1"/>
</dbReference>
<organism evidence="7 8">
    <name type="scientific">Paramecium tetraurelia</name>
    <dbReference type="NCBI Taxonomy" id="5888"/>
    <lineage>
        <taxon>Eukaryota</taxon>
        <taxon>Sar</taxon>
        <taxon>Alveolata</taxon>
        <taxon>Ciliophora</taxon>
        <taxon>Intramacronucleata</taxon>
        <taxon>Oligohymenophorea</taxon>
        <taxon>Peniculida</taxon>
        <taxon>Parameciidae</taxon>
        <taxon>Paramecium</taxon>
    </lineage>
</organism>
<dbReference type="SUPFAM" id="SSF53300">
    <property type="entry name" value="vWA-like"/>
    <property type="match status" value="1"/>
</dbReference>